<keyword evidence="3" id="KW-1185">Reference proteome</keyword>
<organism evidence="2 3">
    <name type="scientific">Maribellus comscasis</name>
    <dbReference type="NCBI Taxonomy" id="2681766"/>
    <lineage>
        <taxon>Bacteria</taxon>
        <taxon>Pseudomonadati</taxon>
        <taxon>Bacteroidota</taxon>
        <taxon>Bacteroidia</taxon>
        <taxon>Marinilabiliales</taxon>
        <taxon>Prolixibacteraceae</taxon>
        <taxon>Maribellus</taxon>
    </lineage>
</organism>
<gene>
    <name evidence="2" type="ORF">GM418_19605</name>
</gene>
<dbReference type="AlphaFoldDB" id="A0A6I6JWT6"/>
<protein>
    <submittedName>
        <fullName evidence="2">Uncharacterized protein</fullName>
    </submittedName>
</protein>
<dbReference type="RefSeq" id="WP_158868939.1">
    <property type="nucleotide sequence ID" value="NZ_CP046401.1"/>
</dbReference>
<dbReference type="EMBL" id="CP046401">
    <property type="protein sequence ID" value="QGY45799.1"/>
    <property type="molecule type" value="Genomic_DNA"/>
</dbReference>
<dbReference type="KEGG" id="mcos:GM418_19605"/>
<dbReference type="PROSITE" id="PS51257">
    <property type="entry name" value="PROKAR_LIPOPROTEIN"/>
    <property type="match status" value="1"/>
</dbReference>
<reference evidence="2 3" key="1">
    <citation type="submission" date="2019-11" db="EMBL/GenBank/DDBJ databases">
        <authorList>
            <person name="Zheng R.K."/>
            <person name="Sun C.M."/>
        </authorList>
    </citation>
    <scope>NUCLEOTIDE SEQUENCE [LARGE SCALE GENOMIC DNA]</scope>
    <source>
        <strain evidence="2 3">WC007</strain>
    </source>
</reference>
<evidence type="ECO:0000313" key="3">
    <source>
        <dbReference type="Proteomes" id="UP000428260"/>
    </source>
</evidence>
<evidence type="ECO:0000313" key="2">
    <source>
        <dbReference type="EMBL" id="QGY45799.1"/>
    </source>
</evidence>
<name>A0A6I6JWT6_9BACT</name>
<evidence type="ECO:0000256" key="1">
    <source>
        <dbReference type="SAM" id="MobiDB-lite"/>
    </source>
</evidence>
<accession>A0A6I6JWT6</accession>
<proteinExistence type="predicted"/>
<feature type="compositionally biased region" description="Gly residues" evidence="1">
    <location>
        <begin position="339"/>
        <end position="365"/>
    </location>
</feature>
<sequence length="365" mass="38852">MKTLFRIIVVALSVFVVSCQKDQDLFSQAEELEEKSAQIVVNEISVDNAVADMNYESDFFIGAEGMMTGMQGGGMMHGGGMNWGSNNSMHYMTGQHPEYRMHGNQGQYPDSLVMNYGMGTQLNNGRVMSGSMIIHTLGEPNGEGFTRKITYDGFSVDSMSISGMTTIHISGDHQNEGVHSVTGDIMITMPDGSTIHRESEIVREWIEGAETNLDQTDDVMQVTGHVTNTITENGTETIYRKDIVEPLIKPSGCRYFSQGVIELSQGGNVIATLDYGNGDCDDVAVVAKNGEDPVEIILSENDHCAANYRGTGMGMGHSNQQGTGNETGTGHGTSSENGHGTGMGQGGSNGSGMGQGHGNGHGGNG</sequence>
<dbReference type="Proteomes" id="UP000428260">
    <property type="component" value="Chromosome"/>
</dbReference>
<feature type="region of interest" description="Disordered" evidence="1">
    <location>
        <begin position="311"/>
        <end position="365"/>
    </location>
</feature>